<gene>
    <name evidence="2" type="ORF">ALAG00032_LOCUS15323</name>
</gene>
<proteinExistence type="predicted"/>
<dbReference type="AlphaFoldDB" id="A0A7S3K4B5"/>
<reference evidence="2" key="1">
    <citation type="submission" date="2021-01" db="EMBL/GenBank/DDBJ databases">
        <authorList>
            <person name="Corre E."/>
            <person name="Pelletier E."/>
            <person name="Niang G."/>
            <person name="Scheremetjew M."/>
            <person name="Finn R."/>
            <person name="Kale V."/>
            <person name="Holt S."/>
            <person name="Cochrane G."/>
            <person name="Meng A."/>
            <person name="Brown T."/>
            <person name="Cohen L."/>
        </authorList>
    </citation>
    <scope>NUCLEOTIDE SEQUENCE</scope>
    <source>
        <strain evidence="2">CCMP1510</strain>
    </source>
</reference>
<organism evidence="2">
    <name type="scientific">Aureoumbra lagunensis</name>
    <dbReference type="NCBI Taxonomy" id="44058"/>
    <lineage>
        <taxon>Eukaryota</taxon>
        <taxon>Sar</taxon>
        <taxon>Stramenopiles</taxon>
        <taxon>Ochrophyta</taxon>
        <taxon>Pelagophyceae</taxon>
        <taxon>Pelagomonadales</taxon>
        <taxon>Aureoumbra</taxon>
    </lineage>
</organism>
<name>A0A7S3K4B5_9STRA</name>
<protein>
    <submittedName>
        <fullName evidence="2">Uncharacterized protein</fullName>
    </submittedName>
</protein>
<accession>A0A7S3K4B5</accession>
<feature type="chain" id="PRO_5030742015" evidence="1">
    <location>
        <begin position="17"/>
        <end position="496"/>
    </location>
</feature>
<sequence>MRSVCFVLFLLVVVYGDRVLPLPPRDSTEIQKKLYMQKTANATNASKAAIPQVIELLSSETFRNSLDASIANISSKELLDRFVKEVQVSEIISNIASYGNMFDSDKYPVTDLASVVANEYLASEWEALFDGSFDLQNVIRCDDYHSLENLAEISLYSFPAFNNKKNCLPLNFDDAVNRSVYTMLNTLRIDGGNPMFGDIAFVLARNDYAQNRSIVSPLDTGIYFMNCIEDTADDDTTSNFQVNCSAWSEPYMHATLTDFIHMIPISTSFYASQNWLATYFNRVLADDQWGSMQIPLASTILYWEALPLRHAYFDMINGFHSSVRFILASFQTLFGNQNTGSILRQFCIKHKFILVWNHGTSQSNVDPIISTNMSSFQRKKMLLENSQDSPNVSLNGRFLDPYVLQYTNVSANVSHLVATSAALETIQNAWQRAIFLRRNITDIDFAWRLAWRYEFYRLLDELPSQARIQPLRADNCPDIDKCIGTTFADRRCICLD</sequence>
<feature type="signal peptide" evidence="1">
    <location>
        <begin position="1"/>
        <end position="16"/>
    </location>
</feature>
<evidence type="ECO:0000256" key="1">
    <source>
        <dbReference type="SAM" id="SignalP"/>
    </source>
</evidence>
<evidence type="ECO:0000313" key="2">
    <source>
        <dbReference type="EMBL" id="CAE0374520.1"/>
    </source>
</evidence>
<keyword evidence="1" id="KW-0732">Signal</keyword>
<dbReference type="EMBL" id="HBIJ01023263">
    <property type="protein sequence ID" value="CAE0374520.1"/>
    <property type="molecule type" value="Transcribed_RNA"/>
</dbReference>